<accession>A0A221JXS7</accession>
<dbReference type="EMBL" id="CP022415">
    <property type="protein sequence ID" value="ASM71552.1"/>
    <property type="molecule type" value="Genomic_DNA"/>
</dbReference>
<organism evidence="1 2">
    <name type="scientific">Pseudosulfitobacter pseudonitzschiae</name>
    <dbReference type="NCBI Taxonomy" id="1402135"/>
    <lineage>
        <taxon>Bacteria</taxon>
        <taxon>Pseudomonadati</taxon>
        <taxon>Pseudomonadota</taxon>
        <taxon>Alphaproteobacteria</taxon>
        <taxon>Rhodobacterales</taxon>
        <taxon>Roseobacteraceae</taxon>
        <taxon>Pseudosulfitobacter</taxon>
    </lineage>
</organism>
<dbReference type="AlphaFoldDB" id="A0A221JXS7"/>
<dbReference type="KEGG" id="spse:SULPSESMR1_00721"/>
<gene>
    <name evidence="1" type="ORF">SULPSESMR1_00721</name>
</gene>
<dbReference type="Proteomes" id="UP000199754">
    <property type="component" value="Chromosome"/>
</dbReference>
<sequence>MIDLANDTSVGRGFVGTYSDRAMQSHAFNRFVEKGFSSLCIAPHGEAKVNHLAICIDSTPQITPLATDADIGLVHTPVYARAAQVRLGPLGQFRAELLPPPIDSRWINRDAALTQQLDDILIG</sequence>
<reference evidence="1 2" key="1">
    <citation type="submission" date="2017-07" db="EMBL/GenBank/DDBJ databases">
        <title>Genome Sequence of Sulfitobacter pseudonitzschiae Strain SMR1 Isolated from a culture of the Diatom Skeletonema marinoi.</title>
        <authorList>
            <person name="Topel M."/>
            <person name="Pinder M.I.M."/>
            <person name="Johansson O.N."/>
            <person name="Kourtchenko O."/>
            <person name="Godhe A."/>
            <person name="Clarke A.K."/>
        </authorList>
    </citation>
    <scope>NUCLEOTIDE SEQUENCE [LARGE SCALE GENOMIC DNA]</scope>
    <source>
        <strain evidence="1 2">SMR1</strain>
    </source>
</reference>
<protein>
    <submittedName>
        <fullName evidence="1">Uncharacterized protein</fullName>
    </submittedName>
</protein>
<evidence type="ECO:0000313" key="2">
    <source>
        <dbReference type="Proteomes" id="UP000199754"/>
    </source>
</evidence>
<proteinExistence type="predicted"/>
<evidence type="ECO:0000313" key="1">
    <source>
        <dbReference type="EMBL" id="ASM71552.1"/>
    </source>
</evidence>
<name>A0A221JXS7_9RHOB</name>
<keyword evidence="2" id="KW-1185">Reference proteome</keyword>